<keyword evidence="3" id="KW-1185">Reference proteome</keyword>
<dbReference type="Pfam" id="PF16089">
    <property type="entry name" value="DUF4818"/>
    <property type="match status" value="1"/>
</dbReference>
<protein>
    <submittedName>
        <fullName evidence="2">Uncharacterized protein</fullName>
    </submittedName>
</protein>
<feature type="transmembrane region" description="Helical" evidence="1">
    <location>
        <begin position="33"/>
        <end position="51"/>
    </location>
</feature>
<proteinExistence type="predicted"/>
<evidence type="ECO:0000313" key="3">
    <source>
        <dbReference type="Proteomes" id="UP001153292"/>
    </source>
</evidence>
<sequence length="149" mass="16946">MTKTISIVLALSLFVNEITILYNARILKTKYLSSNLVFLMAVCLVLKRVNVLPKILWRNLSPICFIIEIITTLVLLECSLFHIWKRVEDYLLYNSDGLLVHLSENSGLQWLVCHLCCGRSNCSAIFAHLVLKMTSFFVLLASCCFISSI</sequence>
<keyword evidence="1" id="KW-0472">Membrane</keyword>
<accession>A0ABN8B295</accession>
<gene>
    <name evidence="2" type="ORF">CHILSU_LOCUS6355</name>
</gene>
<evidence type="ECO:0000313" key="2">
    <source>
        <dbReference type="EMBL" id="CAH0403097.1"/>
    </source>
</evidence>
<dbReference type="Proteomes" id="UP001153292">
    <property type="component" value="Chromosome 22"/>
</dbReference>
<feature type="transmembrane region" description="Helical" evidence="1">
    <location>
        <begin position="125"/>
        <end position="146"/>
    </location>
</feature>
<feature type="transmembrane region" description="Helical" evidence="1">
    <location>
        <begin position="63"/>
        <end position="84"/>
    </location>
</feature>
<keyword evidence="1" id="KW-1133">Transmembrane helix</keyword>
<dbReference type="InterPro" id="IPR032145">
    <property type="entry name" value="DUF4818"/>
</dbReference>
<organism evidence="2 3">
    <name type="scientific">Chilo suppressalis</name>
    <name type="common">Asiatic rice borer moth</name>
    <dbReference type="NCBI Taxonomy" id="168631"/>
    <lineage>
        <taxon>Eukaryota</taxon>
        <taxon>Metazoa</taxon>
        <taxon>Ecdysozoa</taxon>
        <taxon>Arthropoda</taxon>
        <taxon>Hexapoda</taxon>
        <taxon>Insecta</taxon>
        <taxon>Pterygota</taxon>
        <taxon>Neoptera</taxon>
        <taxon>Endopterygota</taxon>
        <taxon>Lepidoptera</taxon>
        <taxon>Glossata</taxon>
        <taxon>Ditrysia</taxon>
        <taxon>Pyraloidea</taxon>
        <taxon>Crambidae</taxon>
        <taxon>Crambinae</taxon>
        <taxon>Chilo</taxon>
    </lineage>
</organism>
<reference evidence="2" key="1">
    <citation type="submission" date="2021-12" db="EMBL/GenBank/DDBJ databases">
        <authorList>
            <person name="King R."/>
        </authorList>
    </citation>
    <scope>NUCLEOTIDE SEQUENCE</scope>
</reference>
<evidence type="ECO:0000256" key="1">
    <source>
        <dbReference type="SAM" id="Phobius"/>
    </source>
</evidence>
<name>A0ABN8B295_CHISP</name>
<keyword evidence="1" id="KW-0812">Transmembrane</keyword>
<dbReference type="EMBL" id="OU963915">
    <property type="protein sequence ID" value="CAH0403097.1"/>
    <property type="molecule type" value="Genomic_DNA"/>
</dbReference>